<evidence type="ECO:0000256" key="5">
    <source>
        <dbReference type="ARBA" id="ARBA00022692"/>
    </source>
</evidence>
<organism evidence="14 15">
    <name type="scientific">Dictyocaulus viviparus</name>
    <name type="common">Bovine lungworm</name>
    <dbReference type="NCBI Taxonomy" id="29172"/>
    <lineage>
        <taxon>Eukaryota</taxon>
        <taxon>Metazoa</taxon>
        <taxon>Ecdysozoa</taxon>
        <taxon>Nematoda</taxon>
        <taxon>Chromadorea</taxon>
        <taxon>Rhabditida</taxon>
        <taxon>Rhabditina</taxon>
        <taxon>Rhabditomorpha</taxon>
        <taxon>Strongyloidea</taxon>
        <taxon>Metastrongylidae</taxon>
        <taxon>Dictyocaulus</taxon>
    </lineage>
</organism>
<reference evidence="14 15" key="1">
    <citation type="submission" date="2013-11" db="EMBL/GenBank/DDBJ databases">
        <title>Draft genome of the bovine lungworm Dictyocaulus viviparus.</title>
        <authorList>
            <person name="Mitreva M."/>
        </authorList>
    </citation>
    <scope>NUCLEOTIDE SEQUENCE [LARGE SCALE GENOMIC DNA]</scope>
    <source>
        <strain evidence="14 15">HannoverDv2000</strain>
    </source>
</reference>
<evidence type="ECO:0000256" key="9">
    <source>
        <dbReference type="ARBA" id="ARBA00023136"/>
    </source>
</evidence>
<name>A0A0D8XD55_DICVI</name>
<sequence length="340" mass="39644">MNYVILPLLMLRCSSESTKSYLSGFELRCKRKIKHPLDNACNQVESLELPAITICPKVPDALNSTALLNHIRISLPEIDNATIIDLVRFWIGGNGLENMDVLSRYNRTYLSYLNHLYQKWSNGHSTEDFFHLMQKKFGYSCNELFQECQLGGRLINCCDDLFRRQIVMRRGICFQTRKGLNQTEADDIGRLVLSIKTLPSITSPQYNFIQPQVVVYITDNFEHVIDFPRFYLYPNEWNRIRFTARYIELIESDDVCTKEIFGKDAECLVRRWLLSNIVYPFNCTLSYLSHIDNLPPTNGICKPNVIAENYYKNIQLIWNHVTVNEKVCSEDPLILKEFIL</sequence>
<evidence type="ECO:0000313" key="14">
    <source>
        <dbReference type="EMBL" id="KJH41589.1"/>
    </source>
</evidence>
<evidence type="ECO:0000256" key="2">
    <source>
        <dbReference type="ARBA" id="ARBA00007193"/>
    </source>
</evidence>
<dbReference type="InterPro" id="IPR001873">
    <property type="entry name" value="ENaC"/>
</dbReference>
<keyword evidence="9" id="KW-0472">Membrane</keyword>
<dbReference type="GO" id="GO:0016020">
    <property type="term" value="C:membrane"/>
    <property type="evidence" value="ECO:0007669"/>
    <property type="project" value="UniProtKB-SubCell"/>
</dbReference>
<evidence type="ECO:0000256" key="11">
    <source>
        <dbReference type="ARBA" id="ARBA00023201"/>
    </source>
</evidence>
<dbReference type="Pfam" id="PF00858">
    <property type="entry name" value="ASC"/>
    <property type="match status" value="1"/>
</dbReference>
<evidence type="ECO:0000256" key="8">
    <source>
        <dbReference type="ARBA" id="ARBA00023065"/>
    </source>
</evidence>
<keyword evidence="4 13" id="KW-0894">Sodium channel</keyword>
<keyword evidence="6" id="KW-1133">Transmembrane helix</keyword>
<keyword evidence="8 13" id="KW-0406">Ion transport</keyword>
<dbReference type="EMBL" id="KN716793">
    <property type="protein sequence ID" value="KJH41589.1"/>
    <property type="molecule type" value="Genomic_DNA"/>
</dbReference>
<evidence type="ECO:0000313" key="15">
    <source>
        <dbReference type="Proteomes" id="UP000053766"/>
    </source>
</evidence>
<keyword evidence="10" id="KW-0325">Glycoprotein</keyword>
<comment type="similarity">
    <text evidence="2 13">Belongs to the amiloride-sensitive sodium channel (TC 1.A.6) family.</text>
</comment>
<gene>
    <name evidence="14" type="ORF">DICVIV_12433</name>
</gene>
<evidence type="ECO:0000256" key="1">
    <source>
        <dbReference type="ARBA" id="ARBA00004141"/>
    </source>
</evidence>
<evidence type="ECO:0000256" key="12">
    <source>
        <dbReference type="ARBA" id="ARBA00023303"/>
    </source>
</evidence>
<evidence type="ECO:0000256" key="3">
    <source>
        <dbReference type="ARBA" id="ARBA00022448"/>
    </source>
</evidence>
<dbReference type="AlphaFoldDB" id="A0A0D8XD55"/>
<accession>A0A0D8XD55</accession>
<keyword evidence="15" id="KW-1185">Reference proteome</keyword>
<keyword evidence="12 13" id="KW-0407">Ion channel</keyword>
<evidence type="ECO:0000256" key="6">
    <source>
        <dbReference type="ARBA" id="ARBA00022989"/>
    </source>
</evidence>
<dbReference type="GO" id="GO:0005272">
    <property type="term" value="F:sodium channel activity"/>
    <property type="evidence" value="ECO:0007669"/>
    <property type="project" value="UniProtKB-KW"/>
</dbReference>
<keyword evidence="3 13" id="KW-0813">Transport</keyword>
<evidence type="ECO:0000256" key="10">
    <source>
        <dbReference type="ARBA" id="ARBA00023180"/>
    </source>
</evidence>
<comment type="subcellular location">
    <subcellularLocation>
        <location evidence="1">Membrane</location>
        <topology evidence="1">Multi-pass membrane protein</topology>
    </subcellularLocation>
</comment>
<keyword evidence="7" id="KW-0915">Sodium</keyword>
<evidence type="ECO:0000256" key="13">
    <source>
        <dbReference type="RuleBase" id="RU000679"/>
    </source>
</evidence>
<proteinExistence type="inferred from homology"/>
<evidence type="ECO:0000256" key="4">
    <source>
        <dbReference type="ARBA" id="ARBA00022461"/>
    </source>
</evidence>
<evidence type="ECO:0000256" key="7">
    <source>
        <dbReference type="ARBA" id="ARBA00023053"/>
    </source>
</evidence>
<keyword evidence="11 13" id="KW-0739">Sodium transport</keyword>
<reference evidence="15" key="2">
    <citation type="journal article" date="2016" name="Sci. Rep.">
        <title>Dictyocaulus viviparus genome, variome and transcriptome elucidate lungworm biology and support future intervention.</title>
        <authorList>
            <person name="McNulty S.N."/>
            <person name="Strube C."/>
            <person name="Rosa B.A."/>
            <person name="Martin J.C."/>
            <person name="Tyagi R."/>
            <person name="Choi Y.J."/>
            <person name="Wang Q."/>
            <person name="Hallsworth Pepin K."/>
            <person name="Zhang X."/>
            <person name="Ozersky P."/>
            <person name="Wilson R.K."/>
            <person name="Sternberg P.W."/>
            <person name="Gasser R.B."/>
            <person name="Mitreva M."/>
        </authorList>
    </citation>
    <scope>NUCLEOTIDE SEQUENCE [LARGE SCALE GENOMIC DNA]</scope>
    <source>
        <strain evidence="15">HannoverDv2000</strain>
    </source>
</reference>
<dbReference type="OrthoDB" id="5851074at2759"/>
<dbReference type="Proteomes" id="UP000053766">
    <property type="component" value="Unassembled WGS sequence"/>
</dbReference>
<keyword evidence="5 13" id="KW-0812">Transmembrane</keyword>
<protein>
    <submittedName>
        <fullName evidence="14">Uncharacterized protein</fullName>
    </submittedName>
</protein>